<feature type="domain" description="Mitochondrial adapter protein MCP1 transmembrane" evidence="3">
    <location>
        <begin position="130"/>
        <end position="239"/>
    </location>
</feature>
<dbReference type="PANTHER" id="PTHR38409">
    <property type="entry name" value="MDM10-COMPLEMENTING PROTEIN 1"/>
    <property type="match status" value="1"/>
</dbReference>
<dbReference type="Pfam" id="PF07950">
    <property type="entry name" value="MCP1_TM"/>
    <property type="match status" value="1"/>
</dbReference>
<name>A0A316Z4Z3_9BASI</name>
<dbReference type="AlphaFoldDB" id="A0A316Z4Z3"/>
<keyword evidence="5" id="KW-1185">Reference proteome</keyword>
<evidence type="ECO:0000259" key="3">
    <source>
        <dbReference type="Pfam" id="PF07950"/>
    </source>
</evidence>
<accession>A0A316Z4Z3</accession>
<feature type="region of interest" description="Disordered" evidence="1">
    <location>
        <begin position="196"/>
        <end position="220"/>
    </location>
</feature>
<dbReference type="GO" id="GO:0016020">
    <property type="term" value="C:membrane"/>
    <property type="evidence" value="ECO:0007669"/>
    <property type="project" value="InterPro"/>
</dbReference>
<dbReference type="EMBL" id="KZ819298">
    <property type="protein sequence ID" value="PWN96659.1"/>
    <property type="molecule type" value="Genomic_DNA"/>
</dbReference>
<sequence>MSSSTAPDRIASLRPRLVRGLRIASHASAVALGLFLVVHLSAPATAAVAPPGMAQDWASKTMLLGRVYYQGYVSEPLLVWGSLGVHAVSSISKHLLLLAAPKASSSDSPRSRSRLSSAHTLSALALLPAVSIHALTTRVVPAQKGVSASLDHSFIARGFARWPRLSSVLYATLLGAAAVHIVGGVRRIFRARPRQKDQTIAAGQREAARSADAAKRKRRREDAQKAGAAGALLLLLAGLARIVRDGALAGPGTLAKYDACYAAVWPFRAAP</sequence>
<keyword evidence="2" id="KW-1133">Transmembrane helix</keyword>
<dbReference type="OrthoDB" id="10259513at2759"/>
<evidence type="ECO:0000313" key="4">
    <source>
        <dbReference type="EMBL" id="PWN96659.1"/>
    </source>
</evidence>
<feature type="compositionally biased region" description="Basic and acidic residues" evidence="1">
    <location>
        <begin position="206"/>
        <end position="220"/>
    </location>
</feature>
<dbReference type="InterPro" id="IPR034804">
    <property type="entry name" value="SQR/QFR_C/D"/>
</dbReference>
<reference evidence="4 5" key="1">
    <citation type="journal article" date="2018" name="Mol. Biol. Evol.">
        <title>Broad Genomic Sampling Reveals a Smut Pathogenic Ancestry of the Fungal Clade Ustilaginomycotina.</title>
        <authorList>
            <person name="Kijpornyongpan T."/>
            <person name="Mondo S.J."/>
            <person name="Barry K."/>
            <person name="Sandor L."/>
            <person name="Lee J."/>
            <person name="Lipzen A."/>
            <person name="Pangilinan J."/>
            <person name="LaButti K."/>
            <person name="Hainaut M."/>
            <person name="Henrissat B."/>
            <person name="Grigoriev I.V."/>
            <person name="Spatafora J.W."/>
            <person name="Aime M.C."/>
        </authorList>
    </citation>
    <scope>NUCLEOTIDE SEQUENCE [LARGE SCALE GENOMIC DNA]</scope>
    <source>
        <strain evidence="4 5">MCA 4186</strain>
    </source>
</reference>
<gene>
    <name evidence="4" type="ORF">FA09DRAFT_331145</name>
</gene>
<keyword evidence="2" id="KW-0472">Membrane</keyword>
<evidence type="ECO:0000256" key="1">
    <source>
        <dbReference type="SAM" id="MobiDB-lite"/>
    </source>
</evidence>
<dbReference type="SUPFAM" id="SSF81343">
    <property type="entry name" value="Fumarate reductase respiratory complex transmembrane subunits"/>
    <property type="match status" value="1"/>
</dbReference>
<dbReference type="GO" id="GO:0055088">
    <property type="term" value="P:lipid homeostasis"/>
    <property type="evidence" value="ECO:0007669"/>
    <property type="project" value="InterPro"/>
</dbReference>
<feature type="transmembrane region" description="Helical" evidence="2">
    <location>
        <begin position="121"/>
        <end position="140"/>
    </location>
</feature>
<dbReference type="Gene3D" id="1.20.1300.10">
    <property type="entry name" value="Fumarate reductase/succinate dehydrogenase, transmembrane subunit"/>
    <property type="match status" value="1"/>
</dbReference>
<dbReference type="PANTHER" id="PTHR38409:SF1">
    <property type="entry name" value="MITOCHONDRIAL ADAPTER PROTEIN MCP1"/>
    <property type="match status" value="1"/>
</dbReference>
<dbReference type="GeneID" id="37270431"/>
<evidence type="ECO:0000313" key="5">
    <source>
        <dbReference type="Proteomes" id="UP000245946"/>
    </source>
</evidence>
<feature type="transmembrane region" description="Helical" evidence="2">
    <location>
        <begin position="77"/>
        <end position="100"/>
    </location>
</feature>
<evidence type="ECO:0000256" key="2">
    <source>
        <dbReference type="SAM" id="Phobius"/>
    </source>
</evidence>
<dbReference type="InterPro" id="IPR039960">
    <property type="entry name" value="MCP1"/>
</dbReference>
<proteinExistence type="predicted"/>
<protein>
    <recommendedName>
        <fullName evidence="3">Mitochondrial adapter protein MCP1 transmembrane domain-containing protein</fullName>
    </recommendedName>
</protein>
<feature type="transmembrane region" description="Helical" evidence="2">
    <location>
        <begin position="226"/>
        <end position="243"/>
    </location>
</feature>
<dbReference type="InterPro" id="IPR012472">
    <property type="entry name" value="MCP1_TM"/>
</dbReference>
<dbReference type="Proteomes" id="UP000245946">
    <property type="component" value="Unassembled WGS sequence"/>
</dbReference>
<keyword evidence="2" id="KW-0812">Transmembrane</keyword>
<organism evidence="4 5">
    <name type="scientific">Tilletiopsis washingtonensis</name>
    <dbReference type="NCBI Taxonomy" id="58919"/>
    <lineage>
        <taxon>Eukaryota</taxon>
        <taxon>Fungi</taxon>
        <taxon>Dikarya</taxon>
        <taxon>Basidiomycota</taxon>
        <taxon>Ustilaginomycotina</taxon>
        <taxon>Exobasidiomycetes</taxon>
        <taxon>Entylomatales</taxon>
        <taxon>Entylomatales incertae sedis</taxon>
        <taxon>Tilletiopsis</taxon>
    </lineage>
</organism>
<feature type="transmembrane region" description="Helical" evidence="2">
    <location>
        <begin position="168"/>
        <end position="189"/>
    </location>
</feature>
<dbReference type="RefSeq" id="XP_025596938.1">
    <property type="nucleotide sequence ID" value="XM_025742887.1"/>
</dbReference>